<reference evidence="3" key="1">
    <citation type="submission" date="2016-05" db="EMBL/GenBank/DDBJ databases">
        <authorList>
            <person name="Lavstsen T."/>
            <person name="Jespersen J.S."/>
        </authorList>
    </citation>
    <scope>NUCLEOTIDE SEQUENCE [LARGE SCALE GENOMIC DNA]</scope>
</reference>
<feature type="region of interest" description="Disordered" evidence="1">
    <location>
        <begin position="48"/>
        <end position="88"/>
    </location>
</feature>
<proteinExistence type="predicted"/>
<protein>
    <submittedName>
        <fullName evidence="3">Uncharacterized protein</fullName>
    </submittedName>
</protein>
<evidence type="ECO:0000256" key="1">
    <source>
        <dbReference type="SAM" id="MobiDB-lite"/>
    </source>
</evidence>
<sequence length="88" mass="10207">MCEVTTAELDNLNMRKTANTKLSRVYSHDICIRVRVYTYSMNDLHGVERSKNEKKKKEASTCGGMRKMQHRNGANGPMSRWANRQMIK</sequence>
<feature type="compositionally biased region" description="Basic and acidic residues" evidence="1">
    <location>
        <begin position="48"/>
        <end position="59"/>
    </location>
</feature>
<dbReference type="EMBL" id="FLRE01000200">
    <property type="protein sequence ID" value="SBT50197.1"/>
    <property type="molecule type" value="Genomic_DNA"/>
</dbReference>
<dbReference type="Proteomes" id="UP000078555">
    <property type="component" value="Unassembled WGS sequence"/>
</dbReference>
<gene>
    <name evidence="2" type="ORF">POVWA1_014890</name>
    <name evidence="3" type="ORF">POVWA2_059700</name>
</gene>
<organism evidence="3 4">
    <name type="scientific">Plasmodium ovale wallikeri</name>
    <dbReference type="NCBI Taxonomy" id="864142"/>
    <lineage>
        <taxon>Eukaryota</taxon>
        <taxon>Sar</taxon>
        <taxon>Alveolata</taxon>
        <taxon>Apicomplexa</taxon>
        <taxon>Aconoidasida</taxon>
        <taxon>Haemosporida</taxon>
        <taxon>Plasmodiidae</taxon>
        <taxon>Plasmodium</taxon>
        <taxon>Plasmodium (Plasmodium)</taxon>
    </lineage>
</organism>
<keyword evidence="5" id="KW-1185">Reference proteome</keyword>
<dbReference type="Proteomes" id="UP000078550">
    <property type="component" value="Unassembled WGS sequence"/>
</dbReference>
<evidence type="ECO:0000313" key="5">
    <source>
        <dbReference type="Proteomes" id="UP000078555"/>
    </source>
</evidence>
<name>A0A1A9A210_PLAOA</name>
<dbReference type="AlphaFoldDB" id="A0A1A9A210"/>
<reference evidence="4 5" key="2">
    <citation type="submission" date="2016-05" db="EMBL/GenBank/DDBJ databases">
        <authorList>
            <person name="Naeem Raeece"/>
        </authorList>
    </citation>
    <scope>NUCLEOTIDE SEQUENCE [LARGE SCALE GENOMIC DNA]</scope>
</reference>
<dbReference type="EMBL" id="FLRD01000050">
    <property type="protein sequence ID" value="SBT32986.1"/>
    <property type="molecule type" value="Genomic_DNA"/>
</dbReference>
<evidence type="ECO:0000313" key="2">
    <source>
        <dbReference type="EMBL" id="SBT32986.1"/>
    </source>
</evidence>
<evidence type="ECO:0000313" key="4">
    <source>
        <dbReference type="Proteomes" id="UP000078550"/>
    </source>
</evidence>
<evidence type="ECO:0000313" key="3">
    <source>
        <dbReference type="EMBL" id="SBT50197.1"/>
    </source>
</evidence>
<accession>A0A1A9A210</accession>